<gene>
    <name evidence="2" type="ORF">ACFQH9_28005</name>
</gene>
<keyword evidence="3" id="KW-1185">Reference proteome</keyword>
<dbReference type="RefSeq" id="WP_379570706.1">
    <property type="nucleotide sequence ID" value="NZ_JBHSQK010000093.1"/>
</dbReference>
<evidence type="ECO:0000256" key="1">
    <source>
        <dbReference type="SAM" id="Phobius"/>
    </source>
</evidence>
<evidence type="ECO:0000313" key="3">
    <source>
        <dbReference type="Proteomes" id="UP001596119"/>
    </source>
</evidence>
<name>A0ABW1IFP8_9PSEU</name>
<organism evidence="2 3">
    <name type="scientific">Pseudonocardia lutea</name>
    <dbReference type="NCBI Taxonomy" id="2172015"/>
    <lineage>
        <taxon>Bacteria</taxon>
        <taxon>Bacillati</taxon>
        <taxon>Actinomycetota</taxon>
        <taxon>Actinomycetes</taxon>
        <taxon>Pseudonocardiales</taxon>
        <taxon>Pseudonocardiaceae</taxon>
        <taxon>Pseudonocardia</taxon>
    </lineage>
</organism>
<keyword evidence="1" id="KW-0812">Transmembrane</keyword>
<keyword evidence="1" id="KW-0472">Membrane</keyword>
<protein>
    <submittedName>
        <fullName evidence="2">Uncharacterized protein</fullName>
    </submittedName>
</protein>
<accession>A0ABW1IFP8</accession>
<dbReference type="Proteomes" id="UP001596119">
    <property type="component" value="Unassembled WGS sequence"/>
</dbReference>
<feature type="transmembrane region" description="Helical" evidence="1">
    <location>
        <begin position="25"/>
        <end position="44"/>
    </location>
</feature>
<reference evidence="3" key="1">
    <citation type="journal article" date="2019" name="Int. J. Syst. Evol. Microbiol.">
        <title>The Global Catalogue of Microorganisms (GCM) 10K type strain sequencing project: providing services to taxonomists for standard genome sequencing and annotation.</title>
        <authorList>
            <consortium name="The Broad Institute Genomics Platform"/>
            <consortium name="The Broad Institute Genome Sequencing Center for Infectious Disease"/>
            <person name="Wu L."/>
            <person name="Ma J."/>
        </authorList>
    </citation>
    <scope>NUCLEOTIDE SEQUENCE [LARGE SCALE GENOMIC DNA]</scope>
    <source>
        <strain evidence="3">CGMCC 4.7397</strain>
    </source>
</reference>
<proteinExistence type="predicted"/>
<keyword evidence="1" id="KW-1133">Transmembrane helix</keyword>
<sequence length="49" mass="5425">MVLLTLLLSTNRATRSSELSAGFVALVRVLAAVVLLCFLFWLALMRGMR</sequence>
<evidence type="ECO:0000313" key="2">
    <source>
        <dbReference type="EMBL" id="MFC5952115.1"/>
    </source>
</evidence>
<dbReference type="EMBL" id="JBHSQK010000093">
    <property type="protein sequence ID" value="MFC5952115.1"/>
    <property type="molecule type" value="Genomic_DNA"/>
</dbReference>
<comment type="caution">
    <text evidence="2">The sequence shown here is derived from an EMBL/GenBank/DDBJ whole genome shotgun (WGS) entry which is preliminary data.</text>
</comment>